<feature type="region of interest" description="Disordered" evidence="2">
    <location>
        <begin position="118"/>
        <end position="147"/>
    </location>
</feature>
<name>A0A1I2V6G5_9ACTN</name>
<evidence type="ECO:0000256" key="2">
    <source>
        <dbReference type="SAM" id="MobiDB-lite"/>
    </source>
</evidence>
<feature type="region of interest" description="Disordered" evidence="2">
    <location>
        <begin position="1"/>
        <end position="25"/>
    </location>
</feature>
<dbReference type="EMBL" id="FONR01000030">
    <property type="protein sequence ID" value="SFG84822.1"/>
    <property type="molecule type" value="Genomic_DNA"/>
</dbReference>
<gene>
    <name evidence="3" type="ORF">SAMN02787118_13087</name>
</gene>
<feature type="coiled-coil region" evidence="1">
    <location>
        <begin position="89"/>
        <end position="116"/>
    </location>
</feature>
<feature type="compositionally biased region" description="Basic and acidic residues" evidence="2">
    <location>
        <begin position="137"/>
        <end position="147"/>
    </location>
</feature>
<evidence type="ECO:0000313" key="3">
    <source>
        <dbReference type="EMBL" id="SFG84822.1"/>
    </source>
</evidence>
<reference evidence="3 4" key="1">
    <citation type="submission" date="2016-10" db="EMBL/GenBank/DDBJ databases">
        <authorList>
            <person name="de Groot N.N."/>
        </authorList>
    </citation>
    <scope>NUCLEOTIDE SEQUENCE [LARGE SCALE GENOMIC DNA]</scope>
    <source>
        <strain evidence="3 4">OK461</strain>
    </source>
</reference>
<keyword evidence="1" id="KW-0175">Coiled coil</keyword>
<protein>
    <submittedName>
        <fullName evidence="3">Uncharacterized protein</fullName>
    </submittedName>
</protein>
<accession>A0A1I2V6G5</accession>
<feature type="compositionally biased region" description="Basic and acidic residues" evidence="2">
    <location>
        <begin position="118"/>
        <end position="129"/>
    </location>
</feature>
<proteinExistence type="predicted"/>
<dbReference type="Proteomes" id="UP000181942">
    <property type="component" value="Unassembled WGS sequence"/>
</dbReference>
<dbReference type="AlphaFoldDB" id="A0A1I2V6G5"/>
<evidence type="ECO:0000256" key="1">
    <source>
        <dbReference type="SAM" id="Coils"/>
    </source>
</evidence>
<evidence type="ECO:0000313" key="4">
    <source>
        <dbReference type="Proteomes" id="UP000181942"/>
    </source>
</evidence>
<organism evidence="3 4">
    <name type="scientific">Streptomyces mirabilis</name>
    <dbReference type="NCBI Taxonomy" id="68239"/>
    <lineage>
        <taxon>Bacteria</taxon>
        <taxon>Bacillati</taxon>
        <taxon>Actinomycetota</taxon>
        <taxon>Actinomycetes</taxon>
        <taxon>Kitasatosporales</taxon>
        <taxon>Streptomycetaceae</taxon>
        <taxon>Streptomyces</taxon>
    </lineage>
</organism>
<sequence>MLWSRPGPGTNRRRSGAQRPDVQTRQDSAVKARTQAINQLKAVLVVADPALRERLSSLGNAELFRTCARLSWRDGDDEDAVARATHITLSLLAQRIEQLTGQIDALNQRLIRLVERHAARGRARPDARSPDASSDMPPEKLSRVPPL</sequence>